<dbReference type="AlphaFoldDB" id="A0A4U3KZB8"/>
<dbReference type="CDD" id="cd06170">
    <property type="entry name" value="LuxR_C_like"/>
    <property type="match status" value="1"/>
</dbReference>
<keyword evidence="1" id="KW-0805">Transcription regulation</keyword>
<keyword evidence="6" id="KW-1185">Reference proteome</keyword>
<proteinExistence type="predicted"/>
<sequence length="800" mass="91683">MFTPRTLAPLYDVLWQVNKERWSVPPSNKERSVLFANFFQELRTRNDKLLIVFEDIHWADEGTLDFIKFFVRRIDQLPCLFILTYRDNEIYSNHPLRNVLGQLPPDSFTKLMVTPLSKQAVVEMATEKGYNGEDVYSISGGNPFYVNEILASYSPGVPDNIKDSILSVYERQREGTKNAWQIWSVMPEGLEVDRVAKIKLSWDINHCFAIGVIIVQNDIVVFKHELYRRTIEESLSPLKRIELNKMILELFLEDFEEKGEIERILHYAKNAGEKKLVVKYAPLVARKAALTGAHKEASKLFRTAIEYFQGGDTNQLAELYEAYAYECYLSNGIKEAIHFTEKVLNLREEKADIEKTGDSLRFLSRLWWFDGDRKNVENFAQRAIDLLKDQPASPTKAMAFSNMSQLKMLSDEPAECILWGEKAIEMAKELDNEEILSHALNNMGAVQMVIPSSRQKGVAMLQQSLEMAVKNSYHEHAARAYTNLANGSVKIKNYVFAEKVLEEGIRYCEERHLDTWTAYMLSWKARLELDKGNWTEAWNMADNLLKNEAQPAIIKITALIVLAKIIMRRGKDALTLLQEAKTMAFETMELQRVIPAMVALLEYEWLTGKTIIEKDDIEQTSVFMQRAGIDSEKAEFLFWMRKAGRHYVSPEEIAEEYDISSAAKALKAAAFWEKRGCPYEQLLFLFEGKDDDKRKSITMAQDLGATAAYEKLKQEMRNSGIKNIPRGIRASTRSNAALLTGREMDILQLLKEELHNKEIAAQLYISAKTVDHHISSILFKLDADSRSKAVTEAVRLGILK</sequence>
<evidence type="ECO:0000256" key="3">
    <source>
        <dbReference type="ARBA" id="ARBA00023163"/>
    </source>
</evidence>
<reference evidence="5 6" key="1">
    <citation type="submission" date="2019-05" db="EMBL/GenBank/DDBJ databases">
        <title>Panacibacter sp. strain 17mud1-8 Genome sequencing and assembly.</title>
        <authorList>
            <person name="Chhetri G."/>
        </authorList>
    </citation>
    <scope>NUCLEOTIDE SEQUENCE [LARGE SCALE GENOMIC DNA]</scope>
    <source>
        <strain evidence="5 6">17mud1-8</strain>
    </source>
</reference>
<dbReference type="Gene3D" id="1.25.40.10">
    <property type="entry name" value="Tetratricopeptide repeat domain"/>
    <property type="match status" value="1"/>
</dbReference>
<comment type="caution">
    <text evidence="5">The sequence shown here is derived from an EMBL/GenBank/DDBJ whole genome shotgun (WGS) entry which is preliminary data.</text>
</comment>
<dbReference type="GO" id="GO:0003677">
    <property type="term" value="F:DNA binding"/>
    <property type="evidence" value="ECO:0007669"/>
    <property type="project" value="UniProtKB-KW"/>
</dbReference>
<dbReference type="InterPro" id="IPR011990">
    <property type="entry name" value="TPR-like_helical_dom_sf"/>
</dbReference>
<gene>
    <name evidence="5" type="ORF">FC093_12385</name>
</gene>
<evidence type="ECO:0000313" key="6">
    <source>
        <dbReference type="Proteomes" id="UP000305848"/>
    </source>
</evidence>
<evidence type="ECO:0000256" key="1">
    <source>
        <dbReference type="ARBA" id="ARBA00023015"/>
    </source>
</evidence>
<dbReference type="InterPro" id="IPR000792">
    <property type="entry name" value="Tscrpt_reg_LuxR_C"/>
</dbReference>
<accession>A0A4U3KZB8</accession>
<dbReference type="InterPro" id="IPR036388">
    <property type="entry name" value="WH-like_DNA-bd_sf"/>
</dbReference>
<dbReference type="PANTHER" id="PTHR44688">
    <property type="entry name" value="DNA-BINDING TRANSCRIPTIONAL ACTIVATOR DEVR_DOSR"/>
    <property type="match status" value="1"/>
</dbReference>
<dbReference type="SMART" id="SM00421">
    <property type="entry name" value="HTH_LUXR"/>
    <property type="match status" value="1"/>
</dbReference>
<evidence type="ECO:0000256" key="2">
    <source>
        <dbReference type="ARBA" id="ARBA00023125"/>
    </source>
</evidence>
<evidence type="ECO:0000313" key="5">
    <source>
        <dbReference type="EMBL" id="TKK68008.1"/>
    </source>
</evidence>
<dbReference type="EMBL" id="SZQL01000009">
    <property type="protein sequence ID" value="TKK68008.1"/>
    <property type="molecule type" value="Genomic_DNA"/>
</dbReference>
<dbReference type="SUPFAM" id="SSF52540">
    <property type="entry name" value="P-loop containing nucleoside triphosphate hydrolases"/>
    <property type="match status" value="1"/>
</dbReference>
<dbReference type="PROSITE" id="PS50043">
    <property type="entry name" value="HTH_LUXR_2"/>
    <property type="match status" value="1"/>
</dbReference>
<keyword evidence="3" id="KW-0804">Transcription</keyword>
<dbReference type="PANTHER" id="PTHR44688:SF16">
    <property type="entry name" value="DNA-BINDING TRANSCRIPTIONAL ACTIVATOR DEVR_DOSR"/>
    <property type="match status" value="1"/>
</dbReference>
<dbReference type="Proteomes" id="UP000305848">
    <property type="component" value="Unassembled WGS sequence"/>
</dbReference>
<organism evidence="5 6">
    <name type="scientific">Ilyomonas limi</name>
    <dbReference type="NCBI Taxonomy" id="2575867"/>
    <lineage>
        <taxon>Bacteria</taxon>
        <taxon>Pseudomonadati</taxon>
        <taxon>Bacteroidota</taxon>
        <taxon>Chitinophagia</taxon>
        <taxon>Chitinophagales</taxon>
        <taxon>Chitinophagaceae</taxon>
        <taxon>Ilyomonas</taxon>
    </lineage>
</organism>
<dbReference type="InterPro" id="IPR016032">
    <property type="entry name" value="Sig_transdc_resp-reg_C-effctor"/>
</dbReference>
<dbReference type="SUPFAM" id="SSF46894">
    <property type="entry name" value="C-terminal effector domain of the bipartite response regulators"/>
    <property type="match status" value="1"/>
</dbReference>
<dbReference type="Gene3D" id="1.10.10.10">
    <property type="entry name" value="Winged helix-like DNA-binding domain superfamily/Winged helix DNA-binding domain"/>
    <property type="match status" value="1"/>
</dbReference>
<dbReference type="InterPro" id="IPR027417">
    <property type="entry name" value="P-loop_NTPase"/>
</dbReference>
<keyword evidence="2" id="KW-0238">DNA-binding</keyword>
<dbReference type="SUPFAM" id="SSF48452">
    <property type="entry name" value="TPR-like"/>
    <property type="match status" value="2"/>
</dbReference>
<feature type="domain" description="HTH luxR-type" evidence="4">
    <location>
        <begin position="732"/>
        <end position="797"/>
    </location>
</feature>
<dbReference type="GO" id="GO:0006355">
    <property type="term" value="P:regulation of DNA-templated transcription"/>
    <property type="evidence" value="ECO:0007669"/>
    <property type="project" value="InterPro"/>
</dbReference>
<dbReference type="Pfam" id="PF00196">
    <property type="entry name" value="GerE"/>
    <property type="match status" value="1"/>
</dbReference>
<protein>
    <recommendedName>
        <fullName evidence="4">HTH luxR-type domain-containing protein</fullName>
    </recommendedName>
</protein>
<name>A0A4U3KZB8_9BACT</name>
<evidence type="ECO:0000259" key="4">
    <source>
        <dbReference type="PROSITE" id="PS50043"/>
    </source>
</evidence>
<dbReference type="OrthoDB" id="9801841at2"/>
<dbReference type="PRINTS" id="PR00038">
    <property type="entry name" value="HTHLUXR"/>
</dbReference>